<protein>
    <submittedName>
        <fullName evidence="1">YolD-like family protein</fullName>
    </submittedName>
</protein>
<dbReference type="Proteomes" id="UP000281813">
    <property type="component" value="Unassembled WGS sequence"/>
</dbReference>
<dbReference type="EMBL" id="RBZO01000036">
    <property type="protein sequence ID" value="RKQ13139.1"/>
    <property type="molecule type" value="Genomic_DNA"/>
</dbReference>
<dbReference type="InterPro" id="IPR014962">
    <property type="entry name" value="YolD"/>
</dbReference>
<dbReference type="Pfam" id="PF08863">
    <property type="entry name" value="YolD"/>
    <property type="match status" value="1"/>
</dbReference>
<dbReference type="PANTHER" id="PTHR40051">
    <property type="entry name" value="IG HYPOTHETICAL 15966"/>
    <property type="match status" value="1"/>
</dbReference>
<accession>A0A494YSN3</accession>
<dbReference type="PANTHER" id="PTHR40051:SF1">
    <property type="entry name" value="YOLD-LIKE FAMILY PROTEIN"/>
    <property type="match status" value="1"/>
</dbReference>
<organism evidence="1 2">
    <name type="scientific">Oceanobacillus bengalensis</name>
    <dbReference type="NCBI Taxonomy" id="1435466"/>
    <lineage>
        <taxon>Bacteria</taxon>
        <taxon>Bacillati</taxon>
        <taxon>Bacillota</taxon>
        <taxon>Bacilli</taxon>
        <taxon>Bacillales</taxon>
        <taxon>Bacillaceae</taxon>
        <taxon>Oceanobacillus</taxon>
    </lineage>
</organism>
<sequence length="109" mass="13200">MDLVNDRGTKKWTAMMMPEHIHLLNQMWKEKEYKEKPNLDMQQLNEMNSKLQLAIHNNLTVEIKYYEAYDFHMIQGKLEKIDIVNKYIVLENSERKKILFDQIIDVMID</sequence>
<reference evidence="1 2" key="1">
    <citation type="journal article" date="2015" name="Antonie Van Leeuwenhoek">
        <title>Oceanobacillus bengalensis sp. nov., a bacterium isolated from seawater of the Bay of Bengal.</title>
        <authorList>
            <person name="Yongchang O."/>
            <person name="Xiang W."/>
            <person name="Wang G."/>
        </authorList>
    </citation>
    <scope>NUCLEOTIDE SEQUENCE [LARGE SCALE GENOMIC DNA]</scope>
    <source>
        <strain evidence="1 2">MCCC 1K00260</strain>
    </source>
</reference>
<evidence type="ECO:0000313" key="1">
    <source>
        <dbReference type="EMBL" id="RKQ13139.1"/>
    </source>
</evidence>
<evidence type="ECO:0000313" key="2">
    <source>
        <dbReference type="Proteomes" id="UP000281813"/>
    </source>
</evidence>
<keyword evidence="2" id="KW-1185">Reference proteome</keyword>
<comment type="caution">
    <text evidence="1">The sequence shown here is derived from an EMBL/GenBank/DDBJ whole genome shotgun (WGS) entry which is preliminary data.</text>
</comment>
<gene>
    <name evidence="1" type="ORF">D8M05_17155</name>
</gene>
<dbReference type="RefSeq" id="WP_121134005.1">
    <property type="nucleotide sequence ID" value="NZ_JBHUFK010000005.1"/>
</dbReference>
<dbReference type="OrthoDB" id="1644322at2"/>
<name>A0A494YSN3_9BACI</name>
<proteinExistence type="predicted"/>
<dbReference type="AlphaFoldDB" id="A0A494YSN3"/>